<proteinExistence type="predicted"/>
<sequence>MKHMVNALGAFMAHSSAEPGPDDLRETLGPAFEARLVEGVGFADHDGGVGGADVFKAGQLDVPS</sequence>
<reference evidence="1" key="1">
    <citation type="submission" date="2018-05" db="EMBL/GenBank/DDBJ databases">
        <authorList>
            <person name="Lanie J.A."/>
            <person name="Ng W.-L."/>
            <person name="Kazmierczak K.M."/>
            <person name="Andrzejewski T.M."/>
            <person name="Davidsen T.M."/>
            <person name="Wayne K.J."/>
            <person name="Tettelin H."/>
            <person name="Glass J.I."/>
            <person name="Rusch D."/>
            <person name="Podicherti R."/>
            <person name="Tsui H.-C.T."/>
            <person name="Winkler M.E."/>
        </authorList>
    </citation>
    <scope>NUCLEOTIDE SEQUENCE</scope>
</reference>
<accession>A0A381NZ00</accession>
<dbReference type="AlphaFoldDB" id="A0A381NZ00"/>
<evidence type="ECO:0000313" key="1">
    <source>
        <dbReference type="EMBL" id="SUZ59597.1"/>
    </source>
</evidence>
<organism evidence="1">
    <name type="scientific">marine metagenome</name>
    <dbReference type="NCBI Taxonomy" id="408172"/>
    <lineage>
        <taxon>unclassified sequences</taxon>
        <taxon>metagenomes</taxon>
        <taxon>ecological metagenomes</taxon>
    </lineage>
</organism>
<protein>
    <submittedName>
        <fullName evidence="1">Uncharacterized protein</fullName>
    </submittedName>
</protein>
<dbReference type="EMBL" id="UINC01000688">
    <property type="protein sequence ID" value="SUZ59597.1"/>
    <property type="molecule type" value="Genomic_DNA"/>
</dbReference>
<name>A0A381NZ00_9ZZZZ</name>
<gene>
    <name evidence="1" type="ORF">METZ01_LOCUS12451</name>
</gene>